<organism evidence="4">
    <name type="scientific">Alsobacter sp. KACC 23698</name>
    <dbReference type="NCBI Taxonomy" id="3149229"/>
    <lineage>
        <taxon>Bacteria</taxon>
        <taxon>Pseudomonadati</taxon>
        <taxon>Pseudomonadota</taxon>
        <taxon>Alphaproteobacteria</taxon>
        <taxon>Hyphomicrobiales</taxon>
        <taxon>Alsobacteraceae</taxon>
        <taxon>Alsobacter</taxon>
    </lineage>
</organism>
<name>A0AAU7JMD5_9HYPH</name>
<dbReference type="GO" id="GO:0048027">
    <property type="term" value="F:mRNA 5'-UTR binding"/>
    <property type="evidence" value="ECO:0007669"/>
    <property type="project" value="InterPro"/>
</dbReference>
<evidence type="ECO:0000256" key="1">
    <source>
        <dbReference type="ARBA" id="ARBA00022491"/>
    </source>
</evidence>
<keyword evidence="4" id="KW-0969">Cilium</keyword>
<reference evidence="4" key="1">
    <citation type="submission" date="2024-05" db="EMBL/GenBank/DDBJ databases">
        <authorList>
            <person name="Kim S."/>
            <person name="Heo J."/>
            <person name="Choi H."/>
            <person name="Choi Y."/>
            <person name="Kwon S.-W."/>
            <person name="Kim Y."/>
        </authorList>
    </citation>
    <scope>NUCLEOTIDE SEQUENCE</scope>
    <source>
        <strain evidence="4">KACC 23698</strain>
    </source>
</reference>
<dbReference type="Pfam" id="PF07378">
    <property type="entry name" value="FlbT"/>
    <property type="match status" value="1"/>
</dbReference>
<keyword evidence="4" id="KW-0966">Cell projection</keyword>
<protein>
    <submittedName>
        <fullName evidence="4">Flagellar biosynthesis repressor FlbT</fullName>
    </submittedName>
</protein>
<dbReference type="GO" id="GO:0006402">
    <property type="term" value="P:mRNA catabolic process"/>
    <property type="evidence" value="ECO:0007669"/>
    <property type="project" value="InterPro"/>
</dbReference>
<gene>
    <name evidence="4" type="ORF">ABEG18_11405</name>
</gene>
<evidence type="ECO:0000256" key="3">
    <source>
        <dbReference type="ARBA" id="ARBA00022884"/>
    </source>
</evidence>
<accession>A0AAU7JMD5</accession>
<keyword evidence="3" id="KW-0694">RNA-binding</keyword>
<keyword evidence="1" id="KW-0678">Repressor</keyword>
<dbReference type="RefSeq" id="WP_406858181.1">
    <property type="nucleotide sequence ID" value="NZ_CP157484.1"/>
</dbReference>
<dbReference type="GO" id="GO:0044781">
    <property type="term" value="P:bacterial-type flagellum organization"/>
    <property type="evidence" value="ECO:0007669"/>
    <property type="project" value="UniProtKB-KW"/>
</dbReference>
<keyword evidence="2" id="KW-1005">Bacterial flagellum biogenesis</keyword>
<dbReference type="AlphaFoldDB" id="A0AAU7JMD5"/>
<dbReference type="InterPro" id="IPR009967">
    <property type="entry name" value="Flagellum_FlbT"/>
</dbReference>
<dbReference type="EMBL" id="CP157484">
    <property type="protein sequence ID" value="XBO41330.1"/>
    <property type="molecule type" value="Genomic_DNA"/>
</dbReference>
<dbReference type="GO" id="GO:1902209">
    <property type="term" value="P:negative regulation of bacterial-type flagellum assembly"/>
    <property type="evidence" value="ECO:0007669"/>
    <property type="project" value="InterPro"/>
</dbReference>
<sequence length="123" mass="13466">MGFLLELKHQEVAYVGKAVLTNTGDRARIMVEGPMPVLRGQDYVDPGAAKTPAERIYVAVQEMYLSGSDDAAPDFFAASRRLIAQRPHAEEPISQLSKLVLAQDMAKALKVARTLIQLEEKAA</sequence>
<proteinExistence type="predicted"/>
<evidence type="ECO:0000313" key="4">
    <source>
        <dbReference type="EMBL" id="XBO41330.1"/>
    </source>
</evidence>
<keyword evidence="4" id="KW-0282">Flagellum</keyword>
<evidence type="ECO:0000256" key="2">
    <source>
        <dbReference type="ARBA" id="ARBA00022795"/>
    </source>
</evidence>